<feature type="transmembrane region" description="Helical" evidence="12">
    <location>
        <begin position="181"/>
        <end position="208"/>
    </location>
</feature>
<dbReference type="PROSITE" id="PS50283">
    <property type="entry name" value="NA_SOLUT_SYMP_3"/>
    <property type="match status" value="1"/>
</dbReference>
<keyword evidence="6 12" id="KW-1133">Transmembrane helix</keyword>
<feature type="transmembrane region" description="Helical" evidence="12">
    <location>
        <begin position="156"/>
        <end position="175"/>
    </location>
</feature>
<dbReference type="Proteomes" id="UP000549394">
    <property type="component" value="Unassembled WGS sequence"/>
</dbReference>
<dbReference type="InterPro" id="IPR051163">
    <property type="entry name" value="Sodium:Solute_Symporter_SSF"/>
</dbReference>
<comment type="similarity">
    <text evidence="2 11">Belongs to the sodium:solute symporter (SSF) (TC 2.A.21) family.</text>
</comment>
<evidence type="ECO:0000256" key="9">
    <source>
        <dbReference type="ARBA" id="ARBA00023136"/>
    </source>
</evidence>
<dbReference type="Gene3D" id="1.20.1730.10">
    <property type="entry name" value="Sodium/glucose cotransporter"/>
    <property type="match status" value="2"/>
</dbReference>
<keyword evidence="9 12" id="KW-0472">Membrane</keyword>
<feature type="transmembrane region" description="Helical" evidence="12">
    <location>
        <begin position="337"/>
        <end position="355"/>
    </location>
</feature>
<feature type="transmembrane region" description="Helical" evidence="12">
    <location>
        <begin position="276"/>
        <end position="298"/>
    </location>
</feature>
<dbReference type="OrthoDB" id="6132759at2759"/>
<evidence type="ECO:0000256" key="11">
    <source>
        <dbReference type="RuleBase" id="RU362091"/>
    </source>
</evidence>
<dbReference type="GO" id="GO:0006814">
    <property type="term" value="P:sodium ion transport"/>
    <property type="evidence" value="ECO:0007669"/>
    <property type="project" value="UniProtKB-KW"/>
</dbReference>
<evidence type="ECO:0000256" key="1">
    <source>
        <dbReference type="ARBA" id="ARBA00004651"/>
    </source>
</evidence>
<evidence type="ECO:0000256" key="2">
    <source>
        <dbReference type="ARBA" id="ARBA00006434"/>
    </source>
</evidence>
<feature type="transmembrane region" description="Helical" evidence="12">
    <location>
        <begin position="125"/>
        <end position="144"/>
    </location>
</feature>
<keyword evidence="10" id="KW-0739">Sodium transport</keyword>
<dbReference type="PANTHER" id="PTHR42985:SF40">
    <property type="entry name" value="LD47995P-RELATED"/>
    <property type="match status" value="1"/>
</dbReference>
<protein>
    <submittedName>
        <fullName evidence="13">DgyrCDS7339</fullName>
    </submittedName>
</protein>
<keyword evidence="14" id="KW-1185">Reference proteome</keyword>
<feature type="transmembrane region" description="Helical" evidence="12">
    <location>
        <begin position="229"/>
        <end position="256"/>
    </location>
</feature>
<dbReference type="GO" id="GO:0005886">
    <property type="term" value="C:plasma membrane"/>
    <property type="evidence" value="ECO:0007669"/>
    <property type="project" value="UniProtKB-SubCell"/>
</dbReference>
<reference evidence="13 14" key="1">
    <citation type="submission" date="2020-08" db="EMBL/GenBank/DDBJ databases">
        <authorList>
            <person name="Hejnol A."/>
        </authorList>
    </citation>
    <scope>NUCLEOTIDE SEQUENCE [LARGE SCALE GENOMIC DNA]</scope>
</reference>
<evidence type="ECO:0000313" key="13">
    <source>
        <dbReference type="EMBL" id="CAD5118651.1"/>
    </source>
</evidence>
<evidence type="ECO:0000256" key="8">
    <source>
        <dbReference type="ARBA" id="ARBA00023065"/>
    </source>
</evidence>
<comment type="caution">
    <text evidence="13">The sequence shown here is derived from an EMBL/GenBank/DDBJ whole genome shotgun (WGS) entry which is preliminary data.</text>
</comment>
<feature type="transmembrane region" description="Helical" evidence="12">
    <location>
        <begin position="49"/>
        <end position="68"/>
    </location>
</feature>
<feature type="transmembrane region" description="Helical" evidence="12">
    <location>
        <begin position="361"/>
        <end position="380"/>
    </location>
</feature>
<evidence type="ECO:0000256" key="6">
    <source>
        <dbReference type="ARBA" id="ARBA00022989"/>
    </source>
</evidence>
<dbReference type="InterPro" id="IPR001734">
    <property type="entry name" value="Na/solute_symporter"/>
</dbReference>
<evidence type="ECO:0000256" key="12">
    <source>
        <dbReference type="SAM" id="Phobius"/>
    </source>
</evidence>
<organism evidence="13 14">
    <name type="scientific">Dimorphilus gyrociliatus</name>
    <dbReference type="NCBI Taxonomy" id="2664684"/>
    <lineage>
        <taxon>Eukaryota</taxon>
        <taxon>Metazoa</taxon>
        <taxon>Spiralia</taxon>
        <taxon>Lophotrochozoa</taxon>
        <taxon>Annelida</taxon>
        <taxon>Polychaeta</taxon>
        <taxon>Polychaeta incertae sedis</taxon>
        <taxon>Dinophilidae</taxon>
        <taxon>Dimorphilus</taxon>
    </lineage>
</organism>
<gene>
    <name evidence="13" type="ORF">DGYR_LOCUS6990</name>
</gene>
<comment type="subcellular location">
    <subcellularLocation>
        <location evidence="1">Cell membrane</location>
        <topology evidence="1">Multi-pass membrane protein</topology>
    </subcellularLocation>
</comment>
<keyword evidence="5 12" id="KW-0812">Transmembrane</keyword>
<evidence type="ECO:0000256" key="3">
    <source>
        <dbReference type="ARBA" id="ARBA00022448"/>
    </source>
</evidence>
<dbReference type="AlphaFoldDB" id="A0A7I8VSE5"/>
<keyword evidence="4" id="KW-1003">Cell membrane</keyword>
<keyword evidence="3" id="KW-0813">Transport</keyword>
<feature type="transmembrane region" description="Helical" evidence="12">
    <location>
        <begin position="80"/>
        <end position="105"/>
    </location>
</feature>
<evidence type="ECO:0000256" key="4">
    <source>
        <dbReference type="ARBA" id="ARBA00022475"/>
    </source>
</evidence>
<accession>A0A7I8VSE5</accession>
<dbReference type="GO" id="GO:0015293">
    <property type="term" value="F:symporter activity"/>
    <property type="evidence" value="ECO:0007669"/>
    <property type="project" value="TreeGrafter"/>
</dbReference>
<evidence type="ECO:0000313" key="14">
    <source>
        <dbReference type="Proteomes" id="UP000549394"/>
    </source>
</evidence>
<feature type="transmembrane region" description="Helical" evidence="12">
    <location>
        <begin position="392"/>
        <end position="414"/>
    </location>
</feature>
<evidence type="ECO:0000256" key="7">
    <source>
        <dbReference type="ARBA" id="ARBA00023053"/>
    </source>
</evidence>
<feature type="transmembrane region" description="Helical" evidence="12">
    <location>
        <begin position="7"/>
        <end position="29"/>
    </location>
</feature>
<feature type="transmembrane region" description="Helical" evidence="12">
    <location>
        <begin position="500"/>
        <end position="524"/>
    </location>
</feature>
<sequence>MDHRFSVLDYALFATTLVISLSIGLFSAFRKRKENTTGEYLMGGRKLQMIPVSLSILVTYVSAIGILGTPAEIYTYGTQFSLQILAMMFGNFFGAFLFVPLFYPLKLTSCLEYYTLRYKENYVKYLNIMLLTLISVLVNGIGVFAPSVALQGVTGLPSYISIIACTIVGTIYTTFGGMNAVIWTDVFQCCVILAGLITVLVKGIISVGGFKRMWEINDQYGRIEFFKSIILTVPFFGFISTASTLCGMAAFAYYAFKGCDPLASRLIYDPNQILPLFVMELMGYSGIPGLFVACLFSASLSTLSSGLNSLAAVFWESVVQPRYPNIEENKAANVNKLIVCFFGIIVLGFAIGFQYVKGTLIEILFSVIGFASGPMCASILSSASFPWVSAKASFISCIVSLAFVFWMNIGSLIYRFTSEMKPSPIYNCSAANVIRECMNVPGINLGMLNGTIYEEALVSSNSYYDLNSTLAYCKEFISKLPKAMPVNKPKGFQHFYAVTYLYYSAIGIFISVLVSSTISLIPALRCKHYVKDRYLFVHIRMLRRFINKYRTGKEYPYGSCDLYDEKGDLILTDIDDTNKELLKEKNEVIELNKDECSSL</sequence>
<keyword evidence="8" id="KW-0406">Ion transport</keyword>
<dbReference type="PANTHER" id="PTHR42985">
    <property type="entry name" value="SODIUM-COUPLED MONOCARBOXYLATE TRANSPORTER"/>
    <property type="match status" value="1"/>
</dbReference>
<dbReference type="InterPro" id="IPR038377">
    <property type="entry name" value="Na/Glc_symporter_sf"/>
</dbReference>
<dbReference type="EMBL" id="CAJFCJ010000009">
    <property type="protein sequence ID" value="CAD5118651.1"/>
    <property type="molecule type" value="Genomic_DNA"/>
</dbReference>
<dbReference type="Pfam" id="PF00474">
    <property type="entry name" value="SSF"/>
    <property type="match status" value="2"/>
</dbReference>
<name>A0A7I8VSE5_9ANNE</name>
<evidence type="ECO:0000256" key="5">
    <source>
        <dbReference type="ARBA" id="ARBA00022692"/>
    </source>
</evidence>
<evidence type="ECO:0000256" key="10">
    <source>
        <dbReference type="ARBA" id="ARBA00023201"/>
    </source>
</evidence>
<keyword evidence="7" id="KW-0915">Sodium</keyword>
<proteinExistence type="inferred from homology"/>